<evidence type="ECO:0000256" key="2">
    <source>
        <dbReference type="ARBA" id="ARBA00023125"/>
    </source>
</evidence>
<dbReference type="EMBL" id="JBHUEQ010000026">
    <property type="protein sequence ID" value="MFD1746796.1"/>
    <property type="molecule type" value="Genomic_DNA"/>
</dbReference>
<comment type="caution">
    <text evidence="6">The sequence shown here is derived from an EMBL/GenBank/DDBJ whole genome shotgun (WGS) entry which is preliminary data.</text>
</comment>
<feature type="domain" description="HTH tetR-type" evidence="5">
    <location>
        <begin position="14"/>
        <end position="74"/>
    </location>
</feature>
<dbReference type="PANTHER" id="PTHR30055:SF151">
    <property type="entry name" value="TRANSCRIPTIONAL REGULATORY PROTEIN"/>
    <property type="match status" value="1"/>
</dbReference>
<keyword evidence="1" id="KW-0805">Transcription regulation</keyword>
<dbReference type="SUPFAM" id="SSF48498">
    <property type="entry name" value="Tetracyclin repressor-like, C-terminal domain"/>
    <property type="match status" value="1"/>
</dbReference>
<protein>
    <submittedName>
        <fullName evidence="6">TetR family transcriptional regulator</fullName>
    </submittedName>
</protein>
<dbReference type="InterPro" id="IPR050109">
    <property type="entry name" value="HTH-type_TetR-like_transc_reg"/>
</dbReference>
<dbReference type="InterPro" id="IPR001647">
    <property type="entry name" value="HTH_TetR"/>
</dbReference>
<evidence type="ECO:0000313" key="6">
    <source>
        <dbReference type="EMBL" id="MFD1746796.1"/>
    </source>
</evidence>
<proteinExistence type="predicted"/>
<evidence type="ECO:0000256" key="1">
    <source>
        <dbReference type="ARBA" id="ARBA00023015"/>
    </source>
</evidence>
<keyword evidence="3" id="KW-0804">Transcription</keyword>
<name>A0ABW4M624_9HYPH</name>
<reference evidence="7" key="1">
    <citation type="journal article" date="2019" name="Int. J. Syst. Evol. Microbiol.">
        <title>The Global Catalogue of Microorganisms (GCM) 10K type strain sequencing project: providing services to taxonomists for standard genome sequencing and annotation.</title>
        <authorList>
            <consortium name="The Broad Institute Genomics Platform"/>
            <consortium name="The Broad Institute Genome Sequencing Center for Infectious Disease"/>
            <person name="Wu L."/>
            <person name="Ma J."/>
        </authorList>
    </citation>
    <scope>NUCLEOTIDE SEQUENCE [LARGE SCALE GENOMIC DNA]</scope>
    <source>
        <strain evidence="7">CG52</strain>
    </source>
</reference>
<organism evidence="6 7">
    <name type="scientific">Rhizobium helianthi</name>
    <dbReference type="NCBI Taxonomy" id="1132695"/>
    <lineage>
        <taxon>Bacteria</taxon>
        <taxon>Pseudomonadati</taxon>
        <taxon>Pseudomonadota</taxon>
        <taxon>Alphaproteobacteria</taxon>
        <taxon>Hyphomicrobiales</taxon>
        <taxon>Rhizobiaceae</taxon>
        <taxon>Rhizobium/Agrobacterium group</taxon>
        <taxon>Rhizobium</taxon>
    </lineage>
</organism>
<dbReference type="RefSeq" id="WP_377403043.1">
    <property type="nucleotide sequence ID" value="NZ_JBHUEQ010000026.1"/>
</dbReference>
<evidence type="ECO:0000259" key="5">
    <source>
        <dbReference type="PROSITE" id="PS50977"/>
    </source>
</evidence>
<sequence>MIEPMTAAAEASRQDNVEKILDSAERLFKHYGYTKTNVADIARDLSMSPANIYRFFSSKSDIHQALAKRMLSLQYEMLQMNSVRQVSSSERLKDHVLLQHRMTVETMMDEEKVHEMVVIAMDQQWPVIEEHISKVRVLVERIIAEGIAAGEFREQNTRLAAEWFMNSGVCLCHPQLITKTLASDEVLTPEQLVDYSLRALK</sequence>
<evidence type="ECO:0000256" key="4">
    <source>
        <dbReference type="PROSITE-ProRule" id="PRU00335"/>
    </source>
</evidence>
<dbReference type="InterPro" id="IPR009057">
    <property type="entry name" value="Homeodomain-like_sf"/>
</dbReference>
<accession>A0ABW4M624</accession>
<dbReference type="PANTHER" id="PTHR30055">
    <property type="entry name" value="HTH-TYPE TRANSCRIPTIONAL REGULATOR RUTR"/>
    <property type="match status" value="1"/>
</dbReference>
<dbReference type="Proteomes" id="UP001597322">
    <property type="component" value="Unassembled WGS sequence"/>
</dbReference>
<evidence type="ECO:0000256" key="3">
    <source>
        <dbReference type="ARBA" id="ARBA00023163"/>
    </source>
</evidence>
<dbReference type="Pfam" id="PF00440">
    <property type="entry name" value="TetR_N"/>
    <property type="match status" value="1"/>
</dbReference>
<feature type="DNA-binding region" description="H-T-H motif" evidence="4">
    <location>
        <begin position="37"/>
        <end position="56"/>
    </location>
</feature>
<keyword evidence="7" id="KW-1185">Reference proteome</keyword>
<dbReference type="PROSITE" id="PS50977">
    <property type="entry name" value="HTH_TETR_2"/>
    <property type="match status" value="1"/>
</dbReference>
<dbReference type="InterPro" id="IPR036271">
    <property type="entry name" value="Tet_transcr_reg_TetR-rel_C_sf"/>
</dbReference>
<keyword evidence="2 4" id="KW-0238">DNA-binding</keyword>
<dbReference type="InterPro" id="IPR041478">
    <property type="entry name" value="TetR_C_27"/>
</dbReference>
<gene>
    <name evidence="6" type="ORF">ACFSE1_15075</name>
</gene>
<dbReference type="SUPFAM" id="SSF46689">
    <property type="entry name" value="Homeodomain-like"/>
    <property type="match status" value="1"/>
</dbReference>
<dbReference type="Gene3D" id="1.10.357.10">
    <property type="entry name" value="Tetracycline Repressor, domain 2"/>
    <property type="match status" value="1"/>
</dbReference>
<dbReference type="Pfam" id="PF17935">
    <property type="entry name" value="TetR_C_27"/>
    <property type="match status" value="1"/>
</dbReference>
<evidence type="ECO:0000313" key="7">
    <source>
        <dbReference type="Proteomes" id="UP001597322"/>
    </source>
</evidence>
<dbReference type="PRINTS" id="PR00455">
    <property type="entry name" value="HTHTETR"/>
</dbReference>